<evidence type="ECO:0000256" key="5">
    <source>
        <dbReference type="ARBA" id="ARBA00022723"/>
    </source>
</evidence>
<keyword evidence="5 9" id="KW-0479">Metal-binding</keyword>
<dbReference type="RefSeq" id="XP_009545818.1">
    <property type="nucleotide sequence ID" value="XM_009547523.1"/>
</dbReference>
<dbReference type="PRINTS" id="PR00385">
    <property type="entry name" value="P450"/>
</dbReference>
<evidence type="ECO:0000256" key="11">
    <source>
        <dbReference type="SAM" id="Phobius"/>
    </source>
</evidence>
<dbReference type="PANTHER" id="PTHR46300">
    <property type="entry name" value="P450, PUTATIVE (EUROFUNG)-RELATED-RELATED"/>
    <property type="match status" value="1"/>
</dbReference>
<evidence type="ECO:0000256" key="8">
    <source>
        <dbReference type="ARBA" id="ARBA00023033"/>
    </source>
</evidence>
<organism evidence="12 13">
    <name type="scientific">Heterobasidion irregulare (strain TC 32-1)</name>
    <dbReference type="NCBI Taxonomy" id="747525"/>
    <lineage>
        <taxon>Eukaryota</taxon>
        <taxon>Fungi</taxon>
        <taxon>Dikarya</taxon>
        <taxon>Basidiomycota</taxon>
        <taxon>Agaricomycotina</taxon>
        <taxon>Agaricomycetes</taxon>
        <taxon>Russulales</taxon>
        <taxon>Bondarzewiaceae</taxon>
        <taxon>Heterobasidion</taxon>
        <taxon>Heterobasidion annosum species complex</taxon>
    </lineage>
</organism>
<dbReference type="Pfam" id="PF00067">
    <property type="entry name" value="p450"/>
    <property type="match status" value="1"/>
</dbReference>
<evidence type="ECO:0000313" key="13">
    <source>
        <dbReference type="Proteomes" id="UP000030671"/>
    </source>
</evidence>
<proteinExistence type="inferred from homology"/>
<keyword evidence="8 10" id="KW-0503">Monooxygenase</keyword>
<dbReference type="GO" id="GO:0020037">
    <property type="term" value="F:heme binding"/>
    <property type="evidence" value="ECO:0007669"/>
    <property type="project" value="InterPro"/>
</dbReference>
<dbReference type="KEGG" id="hir:HETIRDRAFT_46257"/>
<feature type="transmembrane region" description="Helical" evidence="11">
    <location>
        <begin position="301"/>
        <end position="321"/>
    </location>
</feature>
<dbReference type="SUPFAM" id="SSF48264">
    <property type="entry name" value="Cytochrome P450"/>
    <property type="match status" value="1"/>
</dbReference>
<protein>
    <submittedName>
        <fullName evidence="12">Cytochrome P450 monooxygenase 108</fullName>
    </submittedName>
</protein>
<dbReference type="eggNOG" id="KOG0156">
    <property type="taxonomic scope" value="Eukaryota"/>
</dbReference>
<evidence type="ECO:0000256" key="1">
    <source>
        <dbReference type="ARBA" id="ARBA00001971"/>
    </source>
</evidence>
<dbReference type="GO" id="GO:0016705">
    <property type="term" value="F:oxidoreductase activity, acting on paired donors, with incorporation or reduction of molecular oxygen"/>
    <property type="evidence" value="ECO:0007669"/>
    <property type="project" value="InterPro"/>
</dbReference>
<gene>
    <name evidence="12" type="primary">cpm108</name>
    <name evidence="12" type="ORF">HETIRDRAFT_46257</name>
</gene>
<keyword evidence="11" id="KW-0472">Membrane</keyword>
<keyword evidence="11" id="KW-0812">Transmembrane</keyword>
<dbReference type="AlphaFoldDB" id="W4K8F7"/>
<keyword evidence="6 10" id="KW-0560">Oxidoreductase</keyword>
<keyword evidence="11" id="KW-1133">Transmembrane helix</keyword>
<dbReference type="GeneID" id="20677182"/>
<evidence type="ECO:0000313" key="12">
    <source>
        <dbReference type="EMBL" id="ETW82117.1"/>
    </source>
</evidence>
<feature type="transmembrane region" description="Helical" evidence="11">
    <location>
        <begin position="6"/>
        <end position="27"/>
    </location>
</feature>
<dbReference type="OrthoDB" id="2789670at2759"/>
<evidence type="ECO:0000256" key="10">
    <source>
        <dbReference type="RuleBase" id="RU000461"/>
    </source>
</evidence>
<dbReference type="InterPro" id="IPR050364">
    <property type="entry name" value="Cytochrome_P450_fung"/>
</dbReference>
<dbReference type="PRINTS" id="PR00463">
    <property type="entry name" value="EP450I"/>
</dbReference>
<accession>W4K8F7</accession>
<dbReference type="CDD" id="cd11065">
    <property type="entry name" value="CYP64-like"/>
    <property type="match status" value="1"/>
</dbReference>
<comment type="similarity">
    <text evidence="3 10">Belongs to the cytochrome P450 family.</text>
</comment>
<dbReference type="InterPro" id="IPR002401">
    <property type="entry name" value="Cyt_P450_E_grp-I"/>
</dbReference>
<keyword evidence="4 9" id="KW-0349">Heme</keyword>
<sequence>MPNSALELGLLTAATVAALFLAVLGLVGRKWRRLGRPPTPPGPKPSWFGLGSPDIPELSPWHRFTQWGKIYGDLIFYRAYGDPVLVINSAKIADDLLDKRSAIYSSRPIQAMTMDLMGWDWSFVGMKYGDTWRRYRGLFQKHFHSRVTQKYEPISAKGVQTLLRHLNHTPNDFEQHLRRSAAALVMNISYGHDVTEDDDVYVTLVEKGMRTLGYAGVYGTYVVDYLPFLKHIPTWFPGAEFKRKAYEWRKLSQAMLEEPFEMVKQKIESGAATPCIVTRELENSVHSGTETDVRMIQSVAAVSYSGATMAATMTFLLAMVLHPNIQRKAQGEIDRVVGTDRLPSLDDRDKMPFIAHVIWESLRWNPVAPLALSHATVQDDIYEGYWIPKGTTIQPNVWGMLHDERRYPDSSKFKPERFEDPKRNTDLGINELPLIAFGFGRRICPGRWVALDNLWITIASILAVYNIAKAKDQHGNVIEPIAEFTTSLVSRPKPFKCVFIPRSERALALIEQTEDEHQD</sequence>
<comment type="pathway">
    <text evidence="2">Secondary metabolite biosynthesis.</text>
</comment>
<dbReference type="PANTHER" id="PTHR46300:SF7">
    <property type="entry name" value="P450, PUTATIVE (EUROFUNG)-RELATED"/>
    <property type="match status" value="1"/>
</dbReference>
<reference evidence="12 13" key="1">
    <citation type="journal article" date="2012" name="New Phytol.">
        <title>Insight into trade-off between wood decay and parasitism from the genome of a fungal forest pathogen.</title>
        <authorList>
            <person name="Olson A."/>
            <person name="Aerts A."/>
            <person name="Asiegbu F."/>
            <person name="Belbahri L."/>
            <person name="Bouzid O."/>
            <person name="Broberg A."/>
            <person name="Canback B."/>
            <person name="Coutinho P.M."/>
            <person name="Cullen D."/>
            <person name="Dalman K."/>
            <person name="Deflorio G."/>
            <person name="van Diepen L.T."/>
            <person name="Dunand C."/>
            <person name="Duplessis S."/>
            <person name="Durling M."/>
            <person name="Gonthier P."/>
            <person name="Grimwood J."/>
            <person name="Fossdal C.G."/>
            <person name="Hansson D."/>
            <person name="Henrissat B."/>
            <person name="Hietala A."/>
            <person name="Himmelstrand K."/>
            <person name="Hoffmeister D."/>
            <person name="Hogberg N."/>
            <person name="James T.Y."/>
            <person name="Karlsson M."/>
            <person name="Kohler A."/>
            <person name="Kues U."/>
            <person name="Lee Y.H."/>
            <person name="Lin Y.C."/>
            <person name="Lind M."/>
            <person name="Lindquist E."/>
            <person name="Lombard V."/>
            <person name="Lucas S."/>
            <person name="Lunden K."/>
            <person name="Morin E."/>
            <person name="Murat C."/>
            <person name="Park J."/>
            <person name="Raffaello T."/>
            <person name="Rouze P."/>
            <person name="Salamov A."/>
            <person name="Schmutz J."/>
            <person name="Solheim H."/>
            <person name="Stahlberg J."/>
            <person name="Velez H."/>
            <person name="de Vries R.P."/>
            <person name="Wiebenga A."/>
            <person name="Woodward S."/>
            <person name="Yakovlev I."/>
            <person name="Garbelotto M."/>
            <person name="Martin F."/>
            <person name="Grigoriev I.V."/>
            <person name="Stenlid J."/>
        </authorList>
    </citation>
    <scope>NUCLEOTIDE SEQUENCE [LARGE SCALE GENOMIC DNA]</scope>
    <source>
        <strain evidence="12 13">TC 32-1</strain>
    </source>
</reference>
<dbReference type="InParanoid" id="W4K8F7"/>
<evidence type="ECO:0000256" key="6">
    <source>
        <dbReference type="ARBA" id="ARBA00023002"/>
    </source>
</evidence>
<keyword evidence="13" id="KW-1185">Reference proteome</keyword>
<evidence type="ECO:0000256" key="3">
    <source>
        <dbReference type="ARBA" id="ARBA00010617"/>
    </source>
</evidence>
<evidence type="ECO:0000256" key="4">
    <source>
        <dbReference type="ARBA" id="ARBA00022617"/>
    </source>
</evidence>
<dbReference type="GO" id="GO:0005506">
    <property type="term" value="F:iron ion binding"/>
    <property type="evidence" value="ECO:0007669"/>
    <property type="project" value="InterPro"/>
</dbReference>
<dbReference type="InterPro" id="IPR001128">
    <property type="entry name" value="Cyt_P450"/>
</dbReference>
<dbReference type="PROSITE" id="PS00086">
    <property type="entry name" value="CYTOCHROME_P450"/>
    <property type="match status" value="1"/>
</dbReference>
<dbReference type="HOGENOM" id="CLU_001570_2_3_1"/>
<dbReference type="InterPro" id="IPR036396">
    <property type="entry name" value="Cyt_P450_sf"/>
</dbReference>
<dbReference type="Proteomes" id="UP000030671">
    <property type="component" value="Unassembled WGS sequence"/>
</dbReference>
<keyword evidence="7 9" id="KW-0408">Iron</keyword>
<evidence type="ECO:0000256" key="2">
    <source>
        <dbReference type="ARBA" id="ARBA00005179"/>
    </source>
</evidence>
<evidence type="ECO:0000256" key="7">
    <source>
        <dbReference type="ARBA" id="ARBA00023004"/>
    </source>
</evidence>
<feature type="binding site" description="axial binding residue" evidence="9">
    <location>
        <position position="444"/>
    </location>
    <ligand>
        <name>heme</name>
        <dbReference type="ChEBI" id="CHEBI:30413"/>
    </ligand>
    <ligandPart>
        <name>Fe</name>
        <dbReference type="ChEBI" id="CHEBI:18248"/>
    </ligandPart>
</feature>
<dbReference type="InterPro" id="IPR017972">
    <property type="entry name" value="Cyt_P450_CS"/>
</dbReference>
<dbReference type="Gene3D" id="1.10.630.10">
    <property type="entry name" value="Cytochrome P450"/>
    <property type="match status" value="1"/>
</dbReference>
<evidence type="ECO:0000256" key="9">
    <source>
        <dbReference type="PIRSR" id="PIRSR602401-1"/>
    </source>
</evidence>
<dbReference type="GO" id="GO:0004497">
    <property type="term" value="F:monooxygenase activity"/>
    <property type="evidence" value="ECO:0007669"/>
    <property type="project" value="UniProtKB-KW"/>
</dbReference>
<comment type="cofactor">
    <cofactor evidence="1 9">
        <name>heme</name>
        <dbReference type="ChEBI" id="CHEBI:30413"/>
    </cofactor>
</comment>
<dbReference type="EMBL" id="KI925458">
    <property type="protein sequence ID" value="ETW82117.1"/>
    <property type="molecule type" value="Genomic_DNA"/>
</dbReference>
<name>W4K8F7_HETIT</name>